<dbReference type="PANTHER" id="PTHR34220">
    <property type="entry name" value="SENSOR HISTIDINE KINASE YPDA"/>
    <property type="match status" value="1"/>
</dbReference>
<dbReference type="GO" id="GO:0016301">
    <property type="term" value="F:kinase activity"/>
    <property type="evidence" value="ECO:0007669"/>
    <property type="project" value="UniProtKB-KW"/>
</dbReference>
<dbReference type="PROSITE" id="PS50885">
    <property type="entry name" value="HAMP"/>
    <property type="match status" value="1"/>
</dbReference>
<accession>A0ABT1YC03</accession>
<keyword evidence="2" id="KW-1003">Cell membrane</keyword>
<organism evidence="11 12">
    <name type="scientific">Paenibacillus radicis</name>
    <name type="common">ex Xue et al. 2023</name>
    <dbReference type="NCBI Taxonomy" id="2972489"/>
    <lineage>
        <taxon>Bacteria</taxon>
        <taxon>Bacillati</taxon>
        <taxon>Bacillota</taxon>
        <taxon>Bacilli</taxon>
        <taxon>Bacillales</taxon>
        <taxon>Paenibacillaceae</taxon>
        <taxon>Paenibacillus</taxon>
    </lineage>
</organism>
<dbReference type="Proteomes" id="UP001300012">
    <property type="component" value="Unassembled WGS sequence"/>
</dbReference>
<keyword evidence="7 9" id="KW-1133">Transmembrane helix</keyword>
<dbReference type="SUPFAM" id="SSF55874">
    <property type="entry name" value="ATPase domain of HSP90 chaperone/DNA topoisomerase II/histidine kinase"/>
    <property type="match status" value="1"/>
</dbReference>
<dbReference type="Gene3D" id="1.10.8.500">
    <property type="entry name" value="HAMP domain in histidine kinase"/>
    <property type="match status" value="1"/>
</dbReference>
<comment type="subcellular location">
    <subcellularLocation>
        <location evidence="1">Cell membrane</location>
        <topology evidence="1">Multi-pass membrane protein</topology>
    </subcellularLocation>
</comment>
<dbReference type="InterPro" id="IPR036890">
    <property type="entry name" value="HATPase_C_sf"/>
</dbReference>
<evidence type="ECO:0000256" key="4">
    <source>
        <dbReference type="ARBA" id="ARBA00022679"/>
    </source>
</evidence>
<dbReference type="RefSeq" id="WP_258211544.1">
    <property type="nucleotide sequence ID" value="NZ_JANQBD010000001.1"/>
</dbReference>
<dbReference type="InterPro" id="IPR003660">
    <property type="entry name" value="HAMP_dom"/>
</dbReference>
<dbReference type="InterPro" id="IPR003594">
    <property type="entry name" value="HATPase_dom"/>
</dbReference>
<dbReference type="CDD" id="cd06225">
    <property type="entry name" value="HAMP"/>
    <property type="match status" value="1"/>
</dbReference>
<dbReference type="Pfam" id="PF02743">
    <property type="entry name" value="dCache_1"/>
    <property type="match status" value="1"/>
</dbReference>
<evidence type="ECO:0000256" key="3">
    <source>
        <dbReference type="ARBA" id="ARBA00022553"/>
    </source>
</evidence>
<feature type="transmembrane region" description="Helical" evidence="9">
    <location>
        <begin position="24"/>
        <end position="45"/>
    </location>
</feature>
<dbReference type="InterPro" id="IPR050640">
    <property type="entry name" value="Bact_2-comp_sensor_kinase"/>
</dbReference>
<dbReference type="EMBL" id="JANQBD010000001">
    <property type="protein sequence ID" value="MCR8629939.1"/>
    <property type="molecule type" value="Genomic_DNA"/>
</dbReference>
<evidence type="ECO:0000313" key="11">
    <source>
        <dbReference type="EMBL" id="MCR8629939.1"/>
    </source>
</evidence>
<dbReference type="SMART" id="SM00304">
    <property type="entry name" value="HAMP"/>
    <property type="match status" value="1"/>
</dbReference>
<comment type="caution">
    <text evidence="11">The sequence shown here is derived from an EMBL/GenBank/DDBJ whole genome shotgun (WGS) entry which is preliminary data.</text>
</comment>
<evidence type="ECO:0000256" key="5">
    <source>
        <dbReference type="ARBA" id="ARBA00022692"/>
    </source>
</evidence>
<evidence type="ECO:0000259" key="10">
    <source>
        <dbReference type="PROSITE" id="PS50885"/>
    </source>
</evidence>
<dbReference type="Gene3D" id="3.30.565.10">
    <property type="entry name" value="Histidine kinase-like ATPase, C-terminal domain"/>
    <property type="match status" value="1"/>
</dbReference>
<keyword evidence="5 9" id="KW-0812">Transmembrane</keyword>
<dbReference type="PANTHER" id="PTHR34220:SF7">
    <property type="entry name" value="SENSOR HISTIDINE KINASE YPDA"/>
    <property type="match status" value="1"/>
</dbReference>
<evidence type="ECO:0000256" key="8">
    <source>
        <dbReference type="ARBA" id="ARBA00023136"/>
    </source>
</evidence>
<evidence type="ECO:0000313" key="12">
    <source>
        <dbReference type="Proteomes" id="UP001300012"/>
    </source>
</evidence>
<evidence type="ECO:0000256" key="6">
    <source>
        <dbReference type="ARBA" id="ARBA00022777"/>
    </source>
</evidence>
<dbReference type="SUPFAM" id="SSF158472">
    <property type="entry name" value="HAMP domain-like"/>
    <property type="match status" value="1"/>
</dbReference>
<feature type="transmembrane region" description="Helical" evidence="9">
    <location>
        <begin position="303"/>
        <end position="322"/>
    </location>
</feature>
<dbReference type="InterPro" id="IPR010559">
    <property type="entry name" value="Sig_transdc_His_kin_internal"/>
</dbReference>
<proteinExistence type="predicted"/>
<dbReference type="Pfam" id="PF00672">
    <property type="entry name" value="HAMP"/>
    <property type="match status" value="1"/>
</dbReference>
<dbReference type="InterPro" id="IPR033479">
    <property type="entry name" value="dCache_1"/>
</dbReference>
<dbReference type="Pfam" id="PF06580">
    <property type="entry name" value="His_kinase"/>
    <property type="match status" value="1"/>
</dbReference>
<keyword evidence="3" id="KW-0597">Phosphoprotein</keyword>
<evidence type="ECO:0000256" key="1">
    <source>
        <dbReference type="ARBA" id="ARBA00004651"/>
    </source>
</evidence>
<dbReference type="Gene3D" id="3.30.450.20">
    <property type="entry name" value="PAS domain"/>
    <property type="match status" value="1"/>
</dbReference>
<evidence type="ECO:0000256" key="9">
    <source>
        <dbReference type="SAM" id="Phobius"/>
    </source>
</evidence>
<gene>
    <name evidence="11" type="ORF">NV381_01865</name>
</gene>
<keyword evidence="4" id="KW-0808">Transferase</keyword>
<evidence type="ECO:0000256" key="2">
    <source>
        <dbReference type="ARBA" id="ARBA00022475"/>
    </source>
</evidence>
<keyword evidence="8 9" id="KW-0472">Membrane</keyword>
<name>A0ABT1YC03_9BACL</name>
<feature type="domain" description="HAMP" evidence="10">
    <location>
        <begin position="328"/>
        <end position="380"/>
    </location>
</feature>
<protein>
    <submittedName>
        <fullName evidence="11">Histidine kinase</fullName>
    </submittedName>
</protein>
<keyword evidence="12" id="KW-1185">Reference proteome</keyword>
<reference evidence="11 12" key="1">
    <citation type="submission" date="2022-08" db="EMBL/GenBank/DDBJ databases">
        <title>Paenibacillus endoradicis sp. nov., Paenibacillus radicibacter sp. nov and Paenibacillus pararadicis sp. nov., three cold-adapted plant growth-promoting bacteria isolated from root of Larix gmelinii in Great Khingan.</title>
        <authorList>
            <person name="Xue H."/>
        </authorList>
    </citation>
    <scope>NUCLEOTIDE SEQUENCE [LARGE SCALE GENOMIC DNA]</scope>
    <source>
        <strain evidence="11 12">N5-1-1-5</strain>
    </source>
</reference>
<sequence length="609" mass="70204">MFRLQRFKRIAVQRFRDFSLEWKVFMMTSVVIVLAVSLTGAFSIYQTSRILEGYAYNAADQTVAQLGSNINNELKSIGDKLYLINSSVELRQTIEWSQFKSDETYSVMFNKMFSLFSNVSLSSSTIRSIYLYTPRGEFYQGMPGGKRNVSFKETPYYEAIRNSPTNRWVYSKQDPLFGGDAEVLSLVTRPAADTDYLNQDNYMVITLTVETFQHNLQSIQLVNGGFSLVLDEKGQPILASSQEPWTRQLFQQASIAAQESERSSFDLNIDGHTYLVNHKSIPIPGWKAMVLQPKEQLMDKVSYIKYFTILLTAILLAVSFFLNKYIARMVTNPVRKLQRLMGQAKRGRLDVRFTSSNRDEIGELGSHFNEMLDQIQLLLKQVVEESQAKRKAEMRVLQAQINPHFLYNTLDEIYWKALEFQDTSAADIILSLSRFFRLSLNRGEEATPISKEMEHVEQYLKLVNYQYKRQFSFEIHTDDRTRTFLVPKIILQPLAENSVLHAFKANEYKDFHIRAISRLEEPHVIVLEVEDNGCGMEPELVAHFNRPLTDDKTSGRLNGAERTGEGYAIMNIKERLWYFFGRHASFHVESELGAGSRFVIRIRMDGSGE</sequence>
<dbReference type="Pfam" id="PF02518">
    <property type="entry name" value="HATPase_c"/>
    <property type="match status" value="1"/>
</dbReference>
<keyword evidence="6 11" id="KW-0418">Kinase</keyword>
<evidence type="ECO:0000256" key="7">
    <source>
        <dbReference type="ARBA" id="ARBA00022989"/>
    </source>
</evidence>